<evidence type="ECO:0000313" key="1">
    <source>
        <dbReference type="EMBL" id="EUA89413.1"/>
    </source>
</evidence>
<reference evidence="1 2" key="1">
    <citation type="submission" date="2014-01" db="EMBL/GenBank/DDBJ databases">
        <authorList>
            <person name="Dobos K."/>
            <person name="Lenaerts A."/>
            <person name="Ordway D."/>
            <person name="DeGroote M.A."/>
            <person name="Parker T."/>
            <person name="Sizemore C."/>
            <person name="Tallon L.J."/>
            <person name="Sadzewicz L.K."/>
            <person name="Sengamalay N."/>
            <person name="Fraser C.M."/>
            <person name="Hine E."/>
            <person name="Shefchek K.A."/>
            <person name="Das S.P."/>
            <person name="Tettelin H."/>
        </authorList>
    </citation>
    <scope>NUCLEOTIDE SEQUENCE [LARGE SCALE GENOMIC DNA]</scope>
    <source>
        <strain evidence="1 2">Harvey</strain>
    </source>
</reference>
<organism evidence="1 2">
    <name type="scientific">Mycobacterium ulcerans str. Harvey</name>
    <dbReference type="NCBI Taxonomy" id="1299332"/>
    <lineage>
        <taxon>Bacteria</taxon>
        <taxon>Bacillati</taxon>
        <taxon>Actinomycetota</taxon>
        <taxon>Actinomycetes</taxon>
        <taxon>Mycobacteriales</taxon>
        <taxon>Mycobacteriaceae</taxon>
        <taxon>Mycobacterium</taxon>
        <taxon>Mycobacterium ulcerans group</taxon>
    </lineage>
</organism>
<keyword evidence="2" id="KW-1185">Reference proteome</keyword>
<accession>A0ABN0QXN1</accession>
<gene>
    <name evidence="1" type="ORF">I551_4198</name>
</gene>
<dbReference type="Proteomes" id="UP000020681">
    <property type="component" value="Unassembled WGS sequence"/>
</dbReference>
<comment type="caution">
    <text evidence="1">The sequence shown here is derived from an EMBL/GenBank/DDBJ whole genome shotgun (WGS) entry which is preliminary data.</text>
</comment>
<protein>
    <submittedName>
        <fullName evidence="1">Amidohydrolase AmiB1 domain protein</fullName>
    </submittedName>
</protein>
<evidence type="ECO:0000313" key="2">
    <source>
        <dbReference type="Proteomes" id="UP000020681"/>
    </source>
</evidence>
<dbReference type="EMBL" id="JAOL01000122">
    <property type="protein sequence ID" value="EUA89413.1"/>
    <property type="molecule type" value="Genomic_DNA"/>
</dbReference>
<sequence>MHQRAFAAAAAGHSADQAVVDGAIMLARTAVALAENPDQRDRVLAAQQRRAAS</sequence>
<proteinExistence type="predicted"/>
<name>A0ABN0QXN1_MYCUL</name>